<protein>
    <submittedName>
        <fullName evidence="2">Uncharacterized protein</fullName>
    </submittedName>
</protein>
<keyword evidence="3" id="KW-1185">Reference proteome</keyword>
<evidence type="ECO:0000256" key="1">
    <source>
        <dbReference type="SAM" id="Phobius"/>
    </source>
</evidence>
<proteinExistence type="predicted"/>
<dbReference type="AlphaFoldDB" id="A0A1H7UGF1"/>
<keyword evidence="1" id="KW-0472">Membrane</keyword>
<organism evidence="2 3">
    <name type="scientific">Maribacter orientalis</name>
    <dbReference type="NCBI Taxonomy" id="228957"/>
    <lineage>
        <taxon>Bacteria</taxon>
        <taxon>Pseudomonadati</taxon>
        <taxon>Bacteroidota</taxon>
        <taxon>Flavobacteriia</taxon>
        <taxon>Flavobacteriales</taxon>
        <taxon>Flavobacteriaceae</taxon>
        <taxon>Maribacter</taxon>
    </lineage>
</organism>
<evidence type="ECO:0000313" key="2">
    <source>
        <dbReference type="EMBL" id="SEL96140.1"/>
    </source>
</evidence>
<dbReference type="OrthoDB" id="1449138at2"/>
<feature type="transmembrane region" description="Helical" evidence="1">
    <location>
        <begin position="7"/>
        <end position="27"/>
    </location>
</feature>
<dbReference type="RefSeq" id="WP_091625809.1">
    <property type="nucleotide sequence ID" value="NZ_FNZN01000007.1"/>
</dbReference>
<gene>
    <name evidence="2" type="ORF">SAMN04488008_107115</name>
</gene>
<reference evidence="3" key="1">
    <citation type="submission" date="2016-10" db="EMBL/GenBank/DDBJ databases">
        <authorList>
            <person name="Varghese N."/>
            <person name="Submissions S."/>
        </authorList>
    </citation>
    <scope>NUCLEOTIDE SEQUENCE [LARGE SCALE GENOMIC DNA]</scope>
    <source>
        <strain evidence="3">DSM 16471</strain>
    </source>
</reference>
<dbReference type="STRING" id="228957.SAMN04488008_107115"/>
<dbReference type="EMBL" id="FNZN01000007">
    <property type="protein sequence ID" value="SEL96140.1"/>
    <property type="molecule type" value="Genomic_DNA"/>
</dbReference>
<keyword evidence="1" id="KW-0812">Transmembrane</keyword>
<accession>A0A1H7UGF1</accession>
<keyword evidence="1" id="KW-1133">Transmembrane helix</keyword>
<dbReference type="Proteomes" id="UP000198990">
    <property type="component" value="Unassembled WGS sequence"/>
</dbReference>
<sequence>MSFVKDKIVYPIVAVILMASLLGPYFVKISHALNEHKEFHCISKELHVHAVEFDCDFEHYHLSSFYYPEFDYPQFIELAPITEAIINNYYFLSKYQQLHFVLRGPPSC</sequence>
<name>A0A1H7UGF1_9FLAO</name>
<evidence type="ECO:0000313" key="3">
    <source>
        <dbReference type="Proteomes" id="UP000198990"/>
    </source>
</evidence>